<dbReference type="PANTHER" id="PTHR46112">
    <property type="entry name" value="AMINOPEPTIDASE"/>
    <property type="match status" value="1"/>
</dbReference>
<keyword evidence="2" id="KW-0031">Aminopeptidase</keyword>
<sequence>MGRFQKGVEMIVVPPLPDKLEQLTRTDYPRVSDAEMQRRRVLVEGLLRDKGCDHLIFCGANRTGSVVQWLTHWPVTNEAVGVFTPGERSAMFVQYVNHAELASIIAKETDVAWGDPTSVAAAIGVLKQRKARSGRVAFIGPLGARQYEALSSEFGRIHDLNADYTRFRQVKSDEELDWFRIGAHFADLGMAALRNHLRPGISEIELCALIEQAYVSLGGGHAIHFVGSTPMEAPTVPVPRQYPSHRRIAVGDAVSAEISAAFWDHSGQVLRSFTVGKEPNALYRDLHRAADAAFDAVCAVLRPGAMPADVIEAASVIEEAGFTIIDDLLHGYGGGYLAPILGSKSRPAGPVPTEPFRAGQTVVVQPNVVTRDRKAGVQMGELVVITDSGVERMHRYPRAFETIAV</sequence>
<dbReference type="InterPro" id="IPR036005">
    <property type="entry name" value="Creatinase/aminopeptidase-like"/>
</dbReference>
<feature type="domain" description="Peptidase M24" evidence="1">
    <location>
        <begin position="180"/>
        <end position="387"/>
    </location>
</feature>
<accession>A0A345ZR86</accession>
<dbReference type="InterPro" id="IPR050659">
    <property type="entry name" value="Peptidase_M24B"/>
</dbReference>
<keyword evidence="2" id="KW-0378">Hydrolase</keyword>
<dbReference type="AlphaFoldDB" id="A0A345ZR86"/>
<dbReference type="GO" id="GO:0004177">
    <property type="term" value="F:aminopeptidase activity"/>
    <property type="evidence" value="ECO:0007669"/>
    <property type="project" value="UniProtKB-KW"/>
</dbReference>
<reference evidence="2 3" key="1">
    <citation type="submission" date="2018-07" db="EMBL/GenBank/DDBJ databases">
        <authorList>
            <person name="Quirk P.G."/>
            <person name="Krulwich T.A."/>
        </authorList>
    </citation>
    <scope>NUCLEOTIDE SEQUENCE [LARGE SCALE GENOMIC DNA]</scope>
    <source>
        <strain evidence="2 3">CC-BB4</strain>
    </source>
</reference>
<evidence type="ECO:0000313" key="2">
    <source>
        <dbReference type="EMBL" id="AXK79433.1"/>
    </source>
</evidence>
<evidence type="ECO:0000259" key="1">
    <source>
        <dbReference type="Pfam" id="PF00557"/>
    </source>
</evidence>
<proteinExistence type="predicted"/>
<dbReference type="CDD" id="cd01066">
    <property type="entry name" value="APP_MetAP"/>
    <property type="match status" value="1"/>
</dbReference>
<gene>
    <name evidence="2" type="ORF">DW352_02210</name>
</gene>
<dbReference type="SUPFAM" id="SSF55920">
    <property type="entry name" value="Creatinase/aminopeptidase"/>
    <property type="match status" value="1"/>
</dbReference>
<organism evidence="2 3">
    <name type="scientific">Pseudolabrys taiwanensis</name>
    <dbReference type="NCBI Taxonomy" id="331696"/>
    <lineage>
        <taxon>Bacteria</taxon>
        <taxon>Pseudomonadati</taxon>
        <taxon>Pseudomonadota</taxon>
        <taxon>Alphaproteobacteria</taxon>
        <taxon>Hyphomicrobiales</taxon>
        <taxon>Xanthobacteraceae</taxon>
        <taxon>Pseudolabrys</taxon>
    </lineage>
</organism>
<dbReference type="KEGG" id="ptaw:DW352_02210"/>
<protein>
    <submittedName>
        <fullName evidence="2">Aminopeptidase P family protein</fullName>
    </submittedName>
</protein>
<dbReference type="Proteomes" id="UP000254889">
    <property type="component" value="Chromosome"/>
</dbReference>
<dbReference type="Gene3D" id="3.90.230.10">
    <property type="entry name" value="Creatinase/methionine aminopeptidase superfamily"/>
    <property type="match status" value="1"/>
</dbReference>
<dbReference type="PANTHER" id="PTHR46112:SF2">
    <property type="entry name" value="XAA-PRO AMINOPEPTIDASE P-RELATED"/>
    <property type="match status" value="1"/>
</dbReference>
<name>A0A345ZR86_9HYPH</name>
<keyword evidence="2" id="KW-0645">Protease</keyword>
<dbReference type="Pfam" id="PF00557">
    <property type="entry name" value="Peptidase_M24"/>
    <property type="match status" value="1"/>
</dbReference>
<dbReference type="InterPro" id="IPR000994">
    <property type="entry name" value="Pept_M24"/>
</dbReference>
<dbReference type="EMBL" id="CP031417">
    <property type="protein sequence ID" value="AXK79433.1"/>
    <property type="molecule type" value="Genomic_DNA"/>
</dbReference>
<dbReference type="OrthoDB" id="9806388at2"/>
<keyword evidence="3" id="KW-1185">Reference proteome</keyword>
<evidence type="ECO:0000313" key="3">
    <source>
        <dbReference type="Proteomes" id="UP000254889"/>
    </source>
</evidence>